<reference evidence="8" key="1">
    <citation type="submission" date="2020-10" db="EMBL/GenBank/DDBJ databases">
        <title>De novo genome project of the cellulose decomposer Thermobifida halotolerans type strain.</title>
        <authorList>
            <person name="Nagy I."/>
            <person name="Horvath B."/>
            <person name="Kukolya J."/>
            <person name="Nagy I."/>
            <person name="Orsini M."/>
        </authorList>
    </citation>
    <scope>NUCLEOTIDE SEQUENCE</scope>
    <source>
        <strain evidence="8">DSM 44931</strain>
    </source>
</reference>
<feature type="region of interest" description="Disordered" evidence="6">
    <location>
        <begin position="1"/>
        <end position="31"/>
    </location>
</feature>
<feature type="compositionally biased region" description="Basic and acidic residues" evidence="6">
    <location>
        <begin position="216"/>
        <end position="236"/>
    </location>
</feature>
<dbReference type="Proteomes" id="UP000265719">
    <property type="component" value="Chromosome"/>
</dbReference>
<dbReference type="AlphaFoldDB" id="A0AA97LVK4"/>
<name>A0AA97LVK4_9ACTN</name>
<evidence type="ECO:0000313" key="9">
    <source>
        <dbReference type="Proteomes" id="UP000265719"/>
    </source>
</evidence>
<keyword evidence="9" id="KW-1185">Reference proteome</keyword>
<dbReference type="NCBIfam" id="TIGR02228">
    <property type="entry name" value="sigpep_I_arch"/>
    <property type="match status" value="1"/>
</dbReference>
<evidence type="ECO:0000256" key="4">
    <source>
        <dbReference type="ARBA" id="ARBA00023136"/>
    </source>
</evidence>
<feature type="region of interest" description="Disordered" evidence="6">
    <location>
        <begin position="214"/>
        <end position="236"/>
    </location>
</feature>
<evidence type="ECO:0000256" key="7">
    <source>
        <dbReference type="SAM" id="Phobius"/>
    </source>
</evidence>
<dbReference type="InterPro" id="IPR001733">
    <property type="entry name" value="Peptidase_S26B"/>
</dbReference>
<dbReference type="GO" id="GO:0009003">
    <property type="term" value="F:signal peptidase activity"/>
    <property type="evidence" value="ECO:0007669"/>
    <property type="project" value="UniProtKB-EC"/>
</dbReference>
<dbReference type="KEGG" id="thao:NI17_018985"/>
<dbReference type="GO" id="GO:0016020">
    <property type="term" value="C:membrane"/>
    <property type="evidence" value="ECO:0007669"/>
    <property type="project" value="UniProtKB-SubCell"/>
</dbReference>
<accession>A0AA97LVK4</accession>
<evidence type="ECO:0000256" key="2">
    <source>
        <dbReference type="ARBA" id="ARBA00022692"/>
    </source>
</evidence>
<keyword evidence="4 7" id="KW-0472">Membrane</keyword>
<keyword evidence="8" id="KW-0378">Hydrolase</keyword>
<feature type="compositionally biased region" description="Basic and acidic residues" evidence="6">
    <location>
        <begin position="19"/>
        <end position="31"/>
    </location>
</feature>
<dbReference type="EMBL" id="CP063196">
    <property type="protein sequence ID" value="UOE18838.1"/>
    <property type="molecule type" value="Genomic_DNA"/>
</dbReference>
<organism evidence="8 9">
    <name type="scientific">Thermobifida halotolerans</name>
    <dbReference type="NCBI Taxonomy" id="483545"/>
    <lineage>
        <taxon>Bacteria</taxon>
        <taxon>Bacillati</taxon>
        <taxon>Actinomycetota</taxon>
        <taxon>Actinomycetes</taxon>
        <taxon>Streptosporangiales</taxon>
        <taxon>Nocardiopsidaceae</taxon>
        <taxon>Thermobifida</taxon>
    </lineage>
</organism>
<gene>
    <name evidence="8" type="ORF">NI17_018985</name>
</gene>
<evidence type="ECO:0000256" key="3">
    <source>
        <dbReference type="ARBA" id="ARBA00022989"/>
    </source>
</evidence>
<dbReference type="PANTHER" id="PTHR10806:SF6">
    <property type="entry name" value="SIGNAL PEPTIDASE COMPLEX CATALYTIC SUBUNIT SEC11"/>
    <property type="match status" value="1"/>
</dbReference>
<feature type="transmembrane region" description="Helical" evidence="7">
    <location>
        <begin position="37"/>
        <end position="62"/>
    </location>
</feature>
<dbReference type="CDD" id="cd06530">
    <property type="entry name" value="S26_SPase_I"/>
    <property type="match status" value="1"/>
</dbReference>
<dbReference type="PANTHER" id="PTHR10806">
    <property type="entry name" value="SIGNAL PEPTIDASE COMPLEX CATALYTIC SUBUNIT SEC11"/>
    <property type="match status" value="1"/>
</dbReference>
<evidence type="ECO:0000256" key="6">
    <source>
        <dbReference type="SAM" id="MobiDB-lite"/>
    </source>
</evidence>
<keyword evidence="2 7" id="KW-0812">Transmembrane</keyword>
<evidence type="ECO:0000313" key="8">
    <source>
        <dbReference type="EMBL" id="UOE18838.1"/>
    </source>
</evidence>
<dbReference type="InterPro" id="IPR036286">
    <property type="entry name" value="LexA/Signal_pep-like_sf"/>
</dbReference>
<evidence type="ECO:0000256" key="1">
    <source>
        <dbReference type="ARBA" id="ARBA00004370"/>
    </source>
</evidence>
<dbReference type="InterPro" id="IPR019533">
    <property type="entry name" value="Peptidase_S26"/>
</dbReference>
<dbReference type="GO" id="GO:0006465">
    <property type="term" value="P:signal peptide processing"/>
    <property type="evidence" value="ECO:0007669"/>
    <property type="project" value="UniProtKB-UniRule"/>
</dbReference>
<feature type="transmembrane region" description="Helical" evidence="7">
    <location>
        <begin position="190"/>
        <end position="211"/>
    </location>
</feature>
<evidence type="ECO:0000256" key="5">
    <source>
        <dbReference type="NCBIfam" id="TIGR02228"/>
    </source>
</evidence>
<sequence length="236" mass="25072">MGNSLDPHGGGSPPTGDSPRNDREEGLPDPRPKRRSVILRVLSALFRVVVTVLVLAALAVVFSVSVLPRVTGAQALIVLSGSMEPALPVGSVAIAGPVDPTEIEVGDVITFTHSAPAQTDVTDARSVPLVTHRVIGIEETADGRLFHTRGDANTVPDDPPVPAADVRGRLWYHIPYFGYAQQALVQGPTLVFVLAGLLLVFGVWLLSVALSDDESSEKKERRATTHHTTEDGDASR</sequence>
<dbReference type="SUPFAM" id="SSF51306">
    <property type="entry name" value="LexA/Signal peptidase"/>
    <property type="match status" value="1"/>
</dbReference>
<dbReference type="EC" id="3.4.21.89" evidence="5"/>
<comment type="subcellular location">
    <subcellularLocation>
        <location evidence="1">Membrane</location>
    </subcellularLocation>
</comment>
<keyword evidence="3 7" id="KW-1133">Transmembrane helix</keyword>
<protein>
    <recommendedName>
        <fullName evidence="5">Signal peptidase I</fullName>
        <ecNumber evidence="5">3.4.21.89</ecNumber>
    </recommendedName>
</protein>
<dbReference type="GO" id="GO:0004252">
    <property type="term" value="F:serine-type endopeptidase activity"/>
    <property type="evidence" value="ECO:0007669"/>
    <property type="project" value="UniProtKB-UniRule"/>
</dbReference>
<proteinExistence type="predicted"/>